<dbReference type="InterPro" id="IPR016024">
    <property type="entry name" value="ARM-type_fold"/>
</dbReference>
<evidence type="ECO:0000313" key="2">
    <source>
        <dbReference type="Proteomes" id="UP000238157"/>
    </source>
</evidence>
<sequence length="176" mass="20652">MKYTVEQLIARMCDPQEKEAYLYADKLSKIGNQEVIDNLISILKAENYESALLAARSLGNIENNNEALEHLFEVIHRNENKLQNGAFVQTLDGYDLSERFVDLFRLYLFGNFKTSALAKEFLDTVEFELTPRVLKKMEKHWNHFKNNFDQNSDEFEIKKSEVEEMIEEIKAIFSEE</sequence>
<dbReference type="Gene3D" id="1.25.10.10">
    <property type="entry name" value="Leucine-rich Repeat Variant"/>
    <property type="match status" value="1"/>
</dbReference>
<gene>
    <name evidence="1" type="ORF">CLW00_101119</name>
</gene>
<evidence type="ECO:0000313" key="1">
    <source>
        <dbReference type="EMBL" id="PRY90460.1"/>
    </source>
</evidence>
<dbReference type="Proteomes" id="UP000238157">
    <property type="component" value="Unassembled WGS sequence"/>
</dbReference>
<name>A0A2T0WUV4_9BACT</name>
<reference evidence="1 2" key="1">
    <citation type="submission" date="2018-03" db="EMBL/GenBank/DDBJ databases">
        <title>Genomic Encyclopedia of Archaeal and Bacterial Type Strains, Phase II (KMG-II): from individual species to whole genera.</title>
        <authorList>
            <person name="Goeker M."/>
        </authorList>
    </citation>
    <scope>NUCLEOTIDE SEQUENCE [LARGE SCALE GENOMIC DNA]</scope>
    <source>
        <strain evidence="1 2">DSM 27929</strain>
    </source>
</reference>
<dbReference type="RefSeq" id="WP_106131711.1">
    <property type="nucleotide sequence ID" value="NZ_PVTR01000001.1"/>
</dbReference>
<dbReference type="OrthoDB" id="822648at2"/>
<keyword evidence="2" id="KW-1185">Reference proteome</keyword>
<comment type="caution">
    <text evidence="1">The sequence shown here is derived from an EMBL/GenBank/DDBJ whole genome shotgun (WGS) entry which is preliminary data.</text>
</comment>
<dbReference type="InterPro" id="IPR011989">
    <property type="entry name" value="ARM-like"/>
</dbReference>
<protein>
    <submittedName>
        <fullName evidence="1">HEAT repeat protein</fullName>
    </submittedName>
</protein>
<organism evidence="1 2">
    <name type="scientific">Mongoliibacter ruber</name>
    <dbReference type="NCBI Taxonomy" id="1750599"/>
    <lineage>
        <taxon>Bacteria</taxon>
        <taxon>Pseudomonadati</taxon>
        <taxon>Bacteroidota</taxon>
        <taxon>Cytophagia</taxon>
        <taxon>Cytophagales</taxon>
        <taxon>Cyclobacteriaceae</taxon>
        <taxon>Mongoliibacter</taxon>
    </lineage>
</organism>
<dbReference type="SUPFAM" id="SSF48371">
    <property type="entry name" value="ARM repeat"/>
    <property type="match status" value="1"/>
</dbReference>
<dbReference type="EMBL" id="PVTR01000001">
    <property type="protein sequence ID" value="PRY90460.1"/>
    <property type="molecule type" value="Genomic_DNA"/>
</dbReference>
<proteinExistence type="predicted"/>
<accession>A0A2T0WUV4</accession>
<dbReference type="Pfam" id="PF13646">
    <property type="entry name" value="HEAT_2"/>
    <property type="match status" value="1"/>
</dbReference>
<dbReference type="AlphaFoldDB" id="A0A2T0WUV4"/>